<reference evidence="1" key="1">
    <citation type="submission" date="2023-11" db="EMBL/GenBank/DDBJ databases">
        <title>Genome assemblies of two species of porcelain crab, Petrolisthes cinctipes and Petrolisthes manimaculis (Anomura: Porcellanidae).</title>
        <authorList>
            <person name="Angst P."/>
        </authorList>
    </citation>
    <scope>NUCLEOTIDE SEQUENCE</scope>
    <source>
        <strain evidence="1">PB745_02</strain>
        <tissue evidence="1">Gill</tissue>
    </source>
</reference>
<gene>
    <name evidence="1" type="ORF">Pmani_035608</name>
</gene>
<dbReference type="EMBL" id="JAWZYT010005117">
    <property type="protein sequence ID" value="KAK4291569.1"/>
    <property type="molecule type" value="Genomic_DNA"/>
</dbReference>
<keyword evidence="2" id="KW-1185">Reference proteome</keyword>
<evidence type="ECO:0000313" key="2">
    <source>
        <dbReference type="Proteomes" id="UP001292094"/>
    </source>
</evidence>
<comment type="caution">
    <text evidence="1">The sequence shown here is derived from an EMBL/GenBank/DDBJ whole genome shotgun (WGS) entry which is preliminary data.</text>
</comment>
<sequence length="144" mass="15713">MSESGFKKYCKCLARLYARQDRRFRFCEKYGSEEVVSLWMPGKLMVLHSGLHSAITFPQCSGGDNRVLSIKHNTTKRAIKSELTPANHPSEWSSPGHHRLGVRHLSLGGVAGRADQAARGGGASVTLHTVASPSNSQALRLDAK</sequence>
<dbReference type="AlphaFoldDB" id="A0AAE1NM27"/>
<protein>
    <submittedName>
        <fullName evidence="1">Uncharacterized protein</fullName>
    </submittedName>
</protein>
<dbReference type="Proteomes" id="UP001292094">
    <property type="component" value="Unassembled WGS sequence"/>
</dbReference>
<proteinExistence type="predicted"/>
<accession>A0AAE1NM27</accession>
<organism evidence="1 2">
    <name type="scientific">Petrolisthes manimaculis</name>
    <dbReference type="NCBI Taxonomy" id="1843537"/>
    <lineage>
        <taxon>Eukaryota</taxon>
        <taxon>Metazoa</taxon>
        <taxon>Ecdysozoa</taxon>
        <taxon>Arthropoda</taxon>
        <taxon>Crustacea</taxon>
        <taxon>Multicrustacea</taxon>
        <taxon>Malacostraca</taxon>
        <taxon>Eumalacostraca</taxon>
        <taxon>Eucarida</taxon>
        <taxon>Decapoda</taxon>
        <taxon>Pleocyemata</taxon>
        <taxon>Anomura</taxon>
        <taxon>Galatheoidea</taxon>
        <taxon>Porcellanidae</taxon>
        <taxon>Petrolisthes</taxon>
    </lineage>
</organism>
<name>A0AAE1NM27_9EUCA</name>
<evidence type="ECO:0000313" key="1">
    <source>
        <dbReference type="EMBL" id="KAK4291569.1"/>
    </source>
</evidence>